<dbReference type="InterPro" id="IPR008503">
    <property type="entry name" value="Asp_endopeptidase"/>
</dbReference>
<evidence type="ECO:0000259" key="1">
    <source>
        <dbReference type="Pfam" id="PF05618"/>
    </source>
</evidence>
<dbReference type="SUPFAM" id="SSF50630">
    <property type="entry name" value="Acid proteases"/>
    <property type="match status" value="1"/>
</dbReference>
<proteinExistence type="predicted"/>
<protein>
    <recommendedName>
        <fullName evidence="1">Retropepsin-like aspartic endopeptidase domain-containing protein</fullName>
    </recommendedName>
</protein>
<sequence length="183" mass="20400">MPKSYICEATRTNRSSLEVATELAIPVTGRSSSKLLIGRREWFSLPGLGVDIVTAKVDTGAYTSSLHAEQIEVFEKDGDEWVRFITHSHHGESIQCEALLVQRKKIKSSTGRGRKRMIIKTKARLVGGFEWDVLFSLADRSVMKCPLLLGRRALSGYFVVDTQASHLFGNISSLTGKSHHKRI</sequence>
<feature type="domain" description="Retropepsin-like aspartic endopeptidase" evidence="1">
    <location>
        <begin position="37"/>
        <end position="163"/>
    </location>
</feature>
<dbReference type="AlphaFoldDB" id="A0AAT9FRP3"/>
<reference evidence="2" key="1">
    <citation type="submission" date="2024-07" db="EMBL/GenBank/DDBJ databases">
        <title>Complete genome sequence of Verrucomicrobiaceae bacterium NT6N.</title>
        <authorList>
            <person name="Huang C."/>
            <person name="Takami H."/>
            <person name="Hamasaki K."/>
        </authorList>
    </citation>
    <scope>NUCLEOTIDE SEQUENCE</scope>
    <source>
        <strain evidence="2">NT6N</strain>
    </source>
</reference>
<dbReference type="KEGG" id="osu:NT6N_36980"/>
<dbReference type="Pfam" id="PF05618">
    <property type="entry name" value="Zn_protease"/>
    <property type="match status" value="1"/>
</dbReference>
<dbReference type="PANTHER" id="PTHR38037">
    <property type="entry name" value="ZN_PROTEASE DOMAIN-CONTAINING PROTEIN"/>
    <property type="match status" value="1"/>
</dbReference>
<name>A0AAT9FRP3_9BACT</name>
<organism evidence="2">
    <name type="scientific">Oceaniferula spumae</name>
    <dbReference type="NCBI Taxonomy" id="2979115"/>
    <lineage>
        <taxon>Bacteria</taxon>
        <taxon>Pseudomonadati</taxon>
        <taxon>Verrucomicrobiota</taxon>
        <taxon>Verrucomicrobiia</taxon>
        <taxon>Verrucomicrobiales</taxon>
        <taxon>Verrucomicrobiaceae</taxon>
        <taxon>Oceaniferula</taxon>
    </lineage>
</organism>
<gene>
    <name evidence="2" type="ORF">NT6N_36980</name>
</gene>
<dbReference type="EMBL" id="AP026866">
    <property type="protein sequence ID" value="BDS08658.1"/>
    <property type="molecule type" value="Genomic_DNA"/>
</dbReference>
<evidence type="ECO:0000313" key="2">
    <source>
        <dbReference type="EMBL" id="BDS08658.1"/>
    </source>
</evidence>
<dbReference type="Gene3D" id="2.40.70.10">
    <property type="entry name" value="Acid Proteases"/>
    <property type="match status" value="1"/>
</dbReference>
<dbReference type="InterPro" id="IPR021109">
    <property type="entry name" value="Peptidase_aspartic_dom_sf"/>
</dbReference>
<dbReference type="PANTHER" id="PTHR38037:SF2">
    <property type="entry name" value="ATP-DEPENDENT ZINC PROTEASE DOMAIN-CONTAINING PROTEIN-RELATED"/>
    <property type="match status" value="1"/>
</dbReference>
<accession>A0AAT9FRP3</accession>